<evidence type="ECO:0000313" key="2">
    <source>
        <dbReference type="EMBL" id="QTE49628.1"/>
    </source>
</evidence>
<reference evidence="2 4" key="2">
    <citation type="submission" date="2021-03" db="EMBL/GenBank/DDBJ databases">
        <title>Mucilaginibacter strains isolated from gold and copper mining confer multi heavy-metal resistance.</title>
        <authorList>
            <person name="Li Y."/>
        </authorList>
    </citation>
    <scope>NUCLEOTIDE SEQUENCE [LARGE SCALE GENOMIC DNA]</scope>
    <source>
        <strain evidence="2 4">P2-4</strain>
    </source>
</reference>
<dbReference type="RefSeq" id="WP_112653950.1">
    <property type="nucleotide sequence ID" value="NZ_CP043451.1"/>
</dbReference>
<dbReference type="EMBL" id="CP043451">
    <property type="protein sequence ID" value="QEM07803.1"/>
    <property type="molecule type" value="Genomic_DNA"/>
</dbReference>
<dbReference type="Proteomes" id="UP000663940">
    <property type="component" value="Chromosome"/>
</dbReference>
<proteinExistence type="predicted"/>
<evidence type="ECO:0000313" key="3">
    <source>
        <dbReference type="Proteomes" id="UP000250557"/>
    </source>
</evidence>
<keyword evidence="4" id="KW-1185">Reference proteome</keyword>
<dbReference type="AlphaFoldDB" id="A0AAE6MLF4"/>
<evidence type="ECO:0000313" key="1">
    <source>
        <dbReference type="EMBL" id="QEM07803.1"/>
    </source>
</evidence>
<name>A0AAE6MLF4_9SPHI</name>
<evidence type="ECO:0000313" key="4">
    <source>
        <dbReference type="Proteomes" id="UP000663940"/>
    </source>
</evidence>
<dbReference type="EMBL" id="CP071880">
    <property type="protein sequence ID" value="QTE49628.1"/>
    <property type="molecule type" value="Genomic_DNA"/>
</dbReference>
<accession>A0AAE6MLF4</accession>
<gene>
    <name evidence="1" type="ORF">DIU31_031480</name>
    <name evidence="2" type="ORF">J3L21_29540</name>
</gene>
<sequence>MKNSRLNISMLAIVLGTVIAFTQSAFKPVHKHKFATAQWIFNGTMLSQDKSAANYTKVDATHPVPTSCSGSAVPCYITVDGDLQTYLNANSSTAIRDNADEVRD</sequence>
<protein>
    <submittedName>
        <fullName evidence="1">Uncharacterized protein</fullName>
    </submittedName>
</protein>
<organism evidence="1 3">
    <name type="scientific">Mucilaginibacter rubeus</name>
    <dbReference type="NCBI Taxonomy" id="2027860"/>
    <lineage>
        <taxon>Bacteria</taxon>
        <taxon>Pseudomonadati</taxon>
        <taxon>Bacteroidota</taxon>
        <taxon>Sphingobacteriia</taxon>
        <taxon>Sphingobacteriales</taxon>
        <taxon>Sphingobacteriaceae</taxon>
        <taxon>Mucilaginibacter</taxon>
    </lineage>
</organism>
<reference evidence="1 3" key="1">
    <citation type="submission" date="2019-08" db="EMBL/GenBank/DDBJ databases">
        <title>Comparative genome analysis confer to the adaptation heavy metal polluted environment.</title>
        <authorList>
            <person name="Li Y."/>
        </authorList>
    </citation>
    <scope>NUCLEOTIDE SEQUENCE [LARGE SCALE GENOMIC DNA]</scope>
    <source>
        <strain evidence="1 3">P2</strain>
    </source>
</reference>
<dbReference type="Proteomes" id="UP000250557">
    <property type="component" value="Chromosome"/>
</dbReference>